<keyword evidence="2" id="KW-1185">Reference proteome</keyword>
<dbReference type="AlphaFoldDB" id="A0A845LFE8"/>
<evidence type="ECO:0000313" key="2">
    <source>
        <dbReference type="Proteomes" id="UP000471031"/>
    </source>
</evidence>
<accession>A0A845LFE8</accession>
<name>A0A845LFE8_HELGE</name>
<proteinExistence type="predicted"/>
<dbReference type="Proteomes" id="UP000471031">
    <property type="component" value="Unassembled WGS sequence"/>
</dbReference>
<organism evidence="1 2">
    <name type="scientific">Heliomicrobium gestii</name>
    <name type="common">Heliobacterium gestii</name>
    <dbReference type="NCBI Taxonomy" id="2699"/>
    <lineage>
        <taxon>Bacteria</taxon>
        <taxon>Bacillati</taxon>
        <taxon>Bacillota</taxon>
        <taxon>Clostridia</taxon>
        <taxon>Eubacteriales</taxon>
        <taxon>Heliobacteriaceae</taxon>
        <taxon>Heliomicrobium</taxon>
    </lineage>
</organism>
<dbReference type="RefSeq" id="WP_161262221.1">
    <property type="nucleotide sequence ID" value="NZ_JAFBDC010000009.1"/>
</dbReference>
<gene>
    <name evidence="1" type="ORF">GTO89_11415</name>
</gene>
<dbReference type="EMBL" id="WXEX01000009">
    <property type="protein sequence ID" value="MZP43650.1"/>
    <property type="molecule type" value="Genomic_DNA"/>
</dbReference>
<sequence>MPVVKKTKVAFIEAVHRAGNWSAEQGIVIPVDADPERLVDAVRWVEEQQLRCHRVYFSPKEKAWVAVVPVELAQSS</sequence>
<dbReference type="OrthoDB" id="9799036at2"/>
<comment type="caution">
    <text evidence="1">The sequence shown here is derived from an EMBL/GenBank/DDBJ whole genome shotgun (WGS) entry which is preliminary data.</text>
</comment>
<evidence type="ECO:0000313" key="1">
    <source>
        <dbReference type="EMBL" id="MZP43650.1"/>
    </source>
</evidence>
<protein>
    <submittedName>
        <fullName evidence="1">Uncharacterized protein</fullName>
    </submittedName>
</protein>
<reference evidence="1 2" key="1">
    <citation type="submission" date="2020-01" db="EMBL/GenBank/DDBJ databases">
        <title>Whole genome sequence of Heliobacterium gestii DSM 11169.</title>
        <authorList>
            <person name="Kyndt J.A."/>
            <person name="Meyer T.E."/>
        </authorList>
    </citation>
    <scope>NUCLEOTIDE SEQUENCE [LARGE SCALE GENOMIC DNA]</scope>
    <source>
        <strain evidence="1 2">DSM 11169</strain>
    </source>
</reference>